<gene>
    <name evidence="2" type="ORF">DYB31_002213</name>
</gene>
<evidence type="ECO:0000313" key="3">
    <source>
        <dbReference type="Proteomes" id="UP000266196"/>
    </source>
</evidence>
<evidence type="ECO:0000256" key="1">
    <source>
        <dbReference type="SAM" id="MobiDB-lite"/>
    </source>
</evidence>
<organism evidence="2 3">
    <name type="scientific">Aphanomyces astaci</name>
    <name type="common">Crayfish plague agent</name>
    <dbReference type="NCBI Taxonomy" id="112090"/>
    <lineage>
        <taxon>Eukaryota</taxon>
        <taxon>Sar</taxon>
        <taxon>Stramenopiles</taxon>
        <taxon>Oomycota</taxon>
        <taxon>Saprolegniomycetes</taxon>
        <taxon>Saprolegniales</taxon>
        <taxon>Verrucalvaceae</taxon>
        <taxon>Aphanomyces</taxon>
    </lineage>
</organism>
<feature type="compositionally biased region" description="Low complexity" evidence="1">
    <location>
        <begin position="729"/>
        <end position="750"/>
    </location>
</feature>
<comment type="caution">
    <text evidence="2">The sequence shown here is derived from an EMBL/GenBank/DDBJ whole genome shotgun (WGS) entry which is preliminary data.</text>
</comment>
<dbReference type="Proteomes" id="UP000266196">
    <property type="component" value="Unassembled WGS sequence"/>
</dbReference>
<feature type="compositionally biased region" description="Polar residues" evidence="1">
    <location>
        <begin position="775"/>
        <end position="784"/>
    </location>
</feature>
<sequence length="1134" mass="121942">MKVYSVNPEKGVASARRIIQDGPGKKGSPALSFPMSGAEKYASSAHGPEKRRVLATSEGMDIEAFLAPMQTAIANTRSGGGLPPDLGNFSLEFEVASALDDDNERLSDDLEYDDNEIERNTILIPDEDLDDLDDDGLDDGLDDDVLSHKGRQSILSSDGGDSLNDSDSDIMGSDVEGASESTSGEFFDEARDSFDARAFESVMSDLNFEFGDRNSDVTQLLTATTEDETQLSESSPSPAVVSHHLLHPTNINLSPDDEDIYDAEAVEAVTLSSTSLRRLSLDHSTASLQQATGAMYKLIWEDGLLGLRLMMTPLFLPSVTKITGKSSMLGIHLVEVGDYLVKIGDTETHRMPFKDVINLLKQVSRPCPLAFRRASDAATPPMDVMMGGPGASKNFAWKSSIAQRIAAKIEELAAEELAKEAQAPAVDLDKKYAVYWEDGPLGVSLVANKEVPYPQVTRITGKNRSAQVKDIVPGHYLVSIGAYDTASGTFNAAIKQLHDVVKPATLFFAPDLRQESIRPELDDHDEYEQDWEKKQPLGFTLKPMAYGTVVADVGAAKTTKLKRDVNGGGSPTNGMHLGGGFGGSIKVGDALTWVNDECVENMPFHDALKTLRQAKRPLHLRFRCEHAAIRLLSAGRLSVPPPPPSLPPPPLEPLSTSPKRKDLKKMDLPTSTTSIPLTAKLHAALKDAVLPFGKKNYHNPVNPDPDTATPDSTSRRKKKDRSGGGGVGDLRSSLVGAGPPSIAAAPSSPAQVVEKSHPTRSFWSSSKDKAGPSALQASSQQPARPSTMAPSGGGGGSRHLTHPSPSATDPSAASSPQKTSARAQSSAASSAVDGHSRHQHALSVQSPLPLSVEGGGCPDVPPVDHQSHQRSQPHHSKQHHGKHHHHLPQSHDDSVKAASSSATKNNVPFEYEITWRAGEELGVTLKPHPESRRAVVARVSGTNDNAKRVALGDVLLGTYVRHLTFVTYTTVALCNSCPIGANGIPLPPQQKFKDTLSQLSTMPKPTVLRFLRPARPVFPTSSHRRDAPMLPTPDPHAYYDLEWPDMTRLGLLFAPHPVTNAPLVSRLDPVAFDGSDHLKHVHVGDVLVQLGTLDLRGLKFDNCITALTVVTRPVVMRFRRAAESAAGGGVRPQP</sequence>
<feature type="compositionally biased region" description="Low complexity" evidence="1">
    <location>
        <begin position="803"/>
        <end position="831"/>
    </location>
</feature>
<proteinExistence type="predicted"/>
<dbReference type="SUPFAM" id="SSF50156">
    <property type="entry name" value="PDZ domain-like"/>
    <property type="match status" value="1"/>
</dbReference>
<feature type="compositionally biased region" description="Basic residues" evidence="1">
    <location>
        <begin position="871"/>
        <end position="888"/>
    </location>
</feature>
<dbReference type="VEuPathDB" id="FungiDB:H257_04082"/>
<dbReference type="EMBL" id="QUTE01011282">
    <property type="protein sequence ID" value="RHZ10407.1"/>
    <property type="molecule type" value="Genomic_DNA"/>
</dbReference>
<evidence type="ECO:0008006" key="4">
    <source>
        <dbReference type="Google" id="ProtNLM"/>
    </source>
</evidence>
<protein>
    <recommendedName>
        <fullName evidence="4">PDZ domain-containing protein</fullName>
    </recommendedName>
</protein>
<feature type="compositionally biased region" description="Low complexity" evidence="1">
    <location>
        <begin position="153"/>
        <end position="165"/>
    </location>
</feature>
<dbReference type="CDD" id="cd00136">
    <property type="entry name" value="PDZ_canonical"/>
    <property type="match status" value="1"/>
</dbReference>
<evidence type="ECO:0000313" key="2">
    <source>
        <dbReference type="EMBL" id="RHZ10407.1"/>
    </source>
</evidence>
<dbReference type="InterPro" id="IPR036034">
    <property type="entry name" value="PDZ_sf"/>
</dbReference>
<feature type="region of interest" description="Disordered" evidence="1">
    <location>
        <begin position="151"/>
        <end position="186"/>
    </location>
</feature>
<feature type="compositionally biased region" description="Pro residues" evidence="1">
    <location>
        <begin position="639"/>
        <end position="652"/>
    </location>
</feature>
<feature type="region of interest" description="Disordered" evidence="1">
    <location>
        <begin position="694"/>
        <end position="902"/>
    </location>
</feature>
<accession>A0A397F0K5</accession>
<dbReference type="AlphaFoldDB" id="A0A397F0K5"/>
<name>A0A397F0K5_APHAT</name>
<feature type="region of interest" description="Disordered" evidence="1">
    <location>
        <begin position="637"/>
        <end position="671"/>
    </location>
</feature>
<reference evidence="2 3" key="1">
    <citation type="submission" date="2018-08" db="EMBL/GenBank/DDBJ databases">
        <title>Aphanomyces genome sequencing and annotation.</title>
        <authorList>
            <person name="Minardi D."/>
            <person name="Oidtmann B."/>
            <person name="Van Der Giezen M."/>
            <person name="Studholme D.J."/>
        </authorList>
    </citation>
    <scope>NUCLEOTIDE SEQUENCE [LARGE SCALE GENOMIC DNA]</scope>
    <source>
        <strain evidence="2 3">197901</strain>
    </source>
</reference>